<reference evidence="2" key="1">
    <citation type="journal article" date="2019" name="Int. J. Syst. Evol. Microbiol.">
        <title>The Global Catalogue of Microorganisms (GCM) 10K type strain sequencing project: providing services to taxonomists for standard genome sequencing and annotation.</title>
        <authorList>
            <consortium name="The Broad Institute Genomics Platform"/>
            <consortium name="The Broad Institute Genome Sequencing Center for Infectious Disease"/>
            <person name="Wu L."/>
            <person name="Ma J."/>
        </authorList>
    </citation>
    <scope>NUCLEOTIDE SEQUENCE [LARGE SCALE GENOMIC DNA]</scope>
    <source>
        <strain evidence="2">JCM 16014</strain>
    </source>
</reference>
<evidence type="ECO:0000313" key="2">
    <source>
        <dbReference type="Proteomes" id="UP001500751"/>
    </source>
</evidence>
<keyword evidence="2" id="KW-1185">Reference proteome</keyword>
<gene>
    <name evidence="1" type="ORF">GCM10009839_00990</name>
</gene>
<proteinExistence type="predicted"/>
<accession>A0ABP5EY24</accession>
<name>A0ABP5EY24_9ACTN</name>
<organism evidence="1 2">
    <name type="scientific">Catenulispora yoronensis</name>
    <dbReference type="NCBI Taxonomy" id="450799"/>
    <lineage>
        <taxon>Bacteria</taxon>
        <taxon>Bacillati</taxon>
        <taxon>Actinomycetota</taxon>
        <taxon>Actinomycetes</taxon>
        <taxon>Catenulisporales</taxon>
        <taxon>Catenulisporaceae</taxon>
        <taxon>Catenulispora</taxon>
    </lineage>
</organism>
<evidence type="ECO:0000313" key="1">
    <source>
        <dbReference type="EMBL" id="GAA2010834.1"/>
    </source>
</evidence>
<protein>
    <submittedName>
        <fullName evidence="1">Uncharacterized protein</fullName>
    </submittedName>
</protein>
<dbReference type="EMBL" id="BAAAQN010000001">
    <property type="protein sequence ID" value="GAA2010834.1"/>
    <property type="molecule type" value="Genomic_DNA"/>
</dbReference>
<dbReference type="Proteomes" id="UP001500751">
    <property type="component" value="Unassembled WGS sequence"/>
</dbReference>
<sequence>MTNRPTYGGVALPDTNRRQTYVLQATEFDEPYKRNWDRAAPPQPPAAET</sequence>
<comment type="caution">
    <text evidence="1">The sequence shown here is derived from an EMBL/GenBank/DDBJ whole genome shotgun (WGS) entry which is preliminary data.</text>
</comment>